<name>A0A1W1WXF7_9NEIS</name>
<feature type="transmembrane region" description="Helical" evidence="6">
    <location>
        <begin position="453"/>
        <end position="472"/>
    </location>
</feature>
<evidence type="ECO:0000256" key="2">
    <source>
        <dbReference type="ARBA" id="ARBA00022475"/>
    </source>
</evidence>
<reference evidence="8 9" key="1">
    <citation type="submission" date="2017-04" db="EMBL/GenBank/DDBJ databases">
        <authorList>
            <person name="Afonso C.L."/>
            <person name="Miller P.J."/>
            <person name="Scott M.A."/>
            <person name="Spackman E."/>
            <person name="Goraichik I."/>
            <person name="Dimitrov K.M."/>
            <person name="Suarez D.L."/>
            <person name="Swayne D.E."/>
        </authorList>
    </citation>
    <scope>NUCLEOTIDE SEQUENCE [LARGE SCALE GENOMIC DNA]</scope>
    <source>
        <strain evidence="8 9">DSM 23236</strain>
    </source>
</reference>
<dbReference type="Pfam" id="PF02687">
    <property type="entry name" value="FtsX"/>
    <property type="match status" value="2"/>
</dbReference>
<evidence type="ECO:0000313" key="8">
    <source>
        <dbReference type="EMBL" id="SMC16409.1"/>
    </source>
</evidence>
<feature type="domain" description="ABC3 transporter permease C-terminal" evidence="7">
    <location>
        <begin position="251"/>
        <end position="357"/>
    </location>
</feature>
<gene>
    <name evidence="8" type="ORF">SAMN02745857_00182</name>
</gene>
<feature type="transmembrane region" description="Helical" evidence="6">
    <location>
        <begin position="293"/>
        <end position="318"/>
    </location>
</feature>
<evidence type="ECO:0000256" key="3">
    <source>
        <dbReference type="ARBA" id="ARBA00022692"/>
    </source>
</evidence>
<dbReference type="InterPro" id="IPR003838">
    <property type="entry name" value="ABC3_permease_C"/>
</dbReference>
<proteinExistence type="predicted"/>
<evidence type="ECO:0000259" key="7">
    <source>
        <dbReference type="Pfam" id="PF02687"/>
    </source>
</evidence>
<dbReference type="PANTHER" id="PTHR30287:SF1">
    <property type="entry name" value="INNER MEMBRANE PROTEIN"/>
    <property type="match status" value="1"/>
</dbReference>
<feature type="transmembrane region" description="Helical" evidence="6">
    <location>
        <begin position="382"/>
        <end position="401"/>
    </location>
</feature>
<protein>
    <submittedName>
        <fullName evidence="8">Putative ABC transport system permease protein</fullName>
    </submittedName>
</protein>
<dbReference type="EMBL" id="FWXD01000001">
    <property type="protein sequence ID" value="SMC16409.1"/>
    <property type="molecule type" value="Genomic_DNA"/>
</dbReference>
<feature type="transmembrane region" description="Helical" evidence="6">
    <location>
        <begin position="691"/>
        <end position="711"/>
    </location>
</feature>
<dbReference type="RefSeq" id="WP_084088653.1">
    <property type="nucleotide sequence ID" value="NZ_FWXD01000001.1"/>
</dbReference>
<keyword evidence="4 6" id="KW-1133">Transmembrane helix</keyword>
<feature type="transmembrane region" description="Helical" evidence="6">
    <location>
        <begin position="407"/>
        <end position="432"/>
    </location>
</feature>
<dbReference type="GO" id="GO:0005886">
    <property type="term" value="C:plasma membrane"/>
    <property type="evidence" value="ECO:0007669"/>
    <property type="project" value="UniProtKB-SubCell"/>
</dbReference>
<keyword evidence="9" id="KW-1185">Reference proteome</keyword>
<evidence type="ECO:0000256" key="4">
    <source>
        <dbReference type="ARBA" id="ARBA00022989"/>
    </source>
</evidence>
<feature type="domain" description="ABC3 transporter permease C-terminal" evidence="7">
    <location>
        <begin position="694"/>
        <end position="796"/>
    </location>
</feature>
<evidence type="ECO:0000256" key="5">
    <source>
        <dbReference type="ARBA" id="ARBA00023136"/>
    </source>
</evidence>
<feature type="transmembrane region" description="Helical" evidence="6">
    <location>
        <begin position="338"/>
        <end position="361"/>
    </location>
</feature>
<feature type="transmembrane region" description="Helical" evidence="6">
    <location>
        <begin position="247"/>
        <end position="267"/>
    </location>
</feature>
<dbReference type="OrthoDB" id="5292592at2"/>
<dbReference type="AlphaFoldDB" id="A0A1W1WXF7"/>
<keyword evidence="5 6" id="KW-0472">Membrane</keyword>
<comment type="subcellular location">
    <subcellularLocation>
        <location evidence="1">Cell membrane</location>
        <topology evidence="1">Multi-pass membrane protein</topology>
    </subcellularLocation>
</comment>
<evidence type="ECO:0000256" key="6">
    <source>
        <dbReference type="SAM" id="Phobius"/>
    </source>
</evidence>
<dbReference type="STRING" id="1121001.SAMN02745857_00182"/>
<keyword evidence="3 6" id="KW-0812">Transmembrane</keyword>
<sequence length="816" mass="86738">MLALRQFLRGLRAGHYRTLLLALIVTIAALTAVGLFAERMQRLMNTESNNLLAADAVLTADHVIPLAALASVQPYGLQTAQTAAFPSMVGAGDAAVLASVKAISGPYPLRGKLLLQGQGRVSGPPPAGEVWLDPRLATRLQLATGGTVRLGSRDFRIAALIDKEPDTAIDFSSLQPRLIMNAVDLQSTGLIGFGSRVKYRLLAAGPQQQVAAWKLALKPQLARGERLEDVREAQPQVKVALERAEHFLRLVTLLAATLSGVAILLAARRHAASRADAVALFVTLGAHRAQIRWLLLGELLLLFGAAAVLGGLVGWGAQTVLAWSIQAQLPAPLGPGSVLPWLTSCAFGAVLLVGVAGPSLLQLAATPPLKVLRRELTAPPRLWLALLLSGSAALALLWWVAGSLKLAGLVAGGIVVALLLAGVIGWALVRAWASLSSDFAARIAVRQLLRRRWLAAAQLAALTIGLLGVWLLTSVEGDLLRAWQNKLPPDAPNQFALNIQPEQAADFGKALRGVGVPGEPQLQPMIRGRWVAKNGQPVKPEQYAEERAKQLAEREFNLSWGEQLRVDNQLKAGVPLDPKQPGFSVESGLAETLGIKIGDTLDFDVAGTPVSAKVVNLRQVDWDSFKVNFFVVGTPELFRNAPTSLITSFHLPPGSNQQVAQLSRQFPSVTLIDVGAVLAEVRRVLDLVSGALRLVFAFCLAAGITVLLAALETTAPERHREIAVLRALGATRSQIGAILWREGAAIGAAAGLVAGLAASVCGWAIGKTVLELQVGFNWGLPFYSTITGLLLAGVVTAWERRRLARATALELIRDPG</sequence>
<dbReference type="InterPro" id="IPR038766">
    <property type="entry name" value="Membrane_comp_ABC_pdt"/>
</dbReference>
<keyword evidence="2" id="KW-1003">Cell membrane</keyword>
<feature type="transmembrane region" description="Helical" evidence="6">
    <location>
        <begin position="778"/>
        <end position="798"/>
    </location>
</feature>
<dbReference type="Proteomes" id="UP000192761">
    <property type="component" value="Unassembled WGS sequence"/>
</dbReference>
<organism evidence="8 9">
    <name type="scientific">Andreprevotia lacus DSM 23236</name>
    <dbReference type="NCBI Taxonomy" id="1121001"/>
    <lineage>
        <taxon>Bacteria</taxon>
        <taxon>Pseudomonadati</taxon>
        <taxon>Pseudomonadota</taxon>
        <taxon>Betaproteobacteria</taxon>
        <taxon>Neisseriales</taxon>
        <taxon>Chitinibacteraceae</taxon>
        <taxon>Andreprevotia</taxon>
    </lineage>
</organism>
<evidence type="ECO:0000256" key="1">
    <source>
        <dbReference type="ARBA" id="ARBA00004651"/>
    </source>
</evidence>
<evidence type="ECO:0000313" key="9">
    <source>
        <dbReference type="Proteomes" id="UP000192761"/>
    </source>
</evidence>
<accession>A0A1W1WXF7</accession>
<feature type="transmembrane region" description="Helical" evidence="6">
    <location>
        <begin position="744"/>
        <end position="766"/>
    </location>
</feature>
<dbReference type="PANTHER" id="PTHR30287">
    <property type="entry name" value="MEMBRANE COMPONENT OF PREDICTED ABC SUPERFAMILY METABOLITE UPTAKE TRANSPORTER"/>
    <property type="match status" value="1"/>
</dbReference>